<organism evidence="1">
    <name type="scientific">Anguilla anguilla</name>
    <name type="common">European freshwater eel</name>
    <name type="synonym">Muraena anguilla</name>
    <dbReference type="NCBI Taxonomy" id="7936"/>
    <lineage>
        <taxon>Eukaryota</taxon>
        <taxon>Metazoa</taxon>
        <taxon>Chordata</taxon>
        <taxon>Craniata</taxon>
        <taxon>Vertebrata</taxon>
        <taxon>Euteleostomi</taxon>
        <taxon>Actinopterygii</taxon>
        <taxon>Neopterygii</taxon>
        <taxon>Teleostei</taxon>
        <taxon>Anguilliformes</taxon>
        <taxon>Anguillidae</taxon>
        <taxon>Anguilla</taxon>
    </lineage>
</organism>
<evidence type="ECO:0000313" key="1">
    <source>
        <dbReference type="EMBL" id="JAI00507.1"/>
    </source>
</evidence>
<accession>A0A0E9XDH6</accession>
<proteinExistence type="predicted"/>
<sequence>MAIVTVFGTQRKCTNMKCLSYLDEHLYQSTISVHSKICSHICLHIHRCKCAPTHTGTHTHA</sequence>
<dbReference type="EMBL" id="GBXM01008071">
    <property type="protein sequence ID" value="JAI00507.1"/>
    <property type="molecule type" value="Transcribed_RNA"/>
</dbReference>
<dbReference type="AlphaFoldDB" id="A0A0E9XDH6"/>
<name>A0A0E9XDH6_ANGAN</name>
<protein>
    <submittedName>
        <fullName evidence="1">Uncharacterized protein</fullName>
    </submittedName>
</protein>
<reference evidence="1" key="2">
    <citation type="journal article" date="2015" name="Fish Shellfish Immunol.">
        <title>Early steps in the European eel (Anguilla anguilla)-Vibrio vulnificus interaction in the gills: Role of the RtxA13 toxin.</title>
        <authorList>
            <person name="Callol A."/>
            <person name="Pajuelo D."/>
            <person name="Ebbesson L."/>
            <person name="Teles M."/>
            <person name="MacKenzie S."/>
            <person name="Amaro C."/>
        </authorList>
    </citation>
    <scope>NUCLEOTIDE SEQUENCE</scope>
</reference>
<reference evidence="1" key="1">
    <citation type="submission" date="2014-11" db="EMBL/GenBank/DDBJ databases">
        <authorList>
            <person name="Amaro Gonzalez C."/>
        </authorList>
    </citation>
    <scope>NUCLEOTIDE SEQUENCE</scope>
</reference>